<feature type="compositionally biased region" description="Pro residues" evidence="3">
    <location>
        <begin position="746"/>
        <end position="759"/>
    </location>
</feature>
<name>A0A8J4TIU6_CLAMG</name>
<feature type="compositionally biased region" description="Basic and acidic residues" evidence="3">
    <location>
        <begin position="131"/>
        <end position="167"/>
    </location>
</feature>
<dbReference type="InterPro" id="IPR036736">
    <property type="entry name" value="ACP-like_sf"/>
</dbReference>
<evidence type="ECO:0000256" key="3">
    <source>
        <dbReference type="SAM" id="MobiDB-lite"/>
    </source>
</evidence>
<feature type="compositionally biased region" description="Basic and acidic residues" evidence="3">
    <location>
        <begin position="552"/>
        <end position="566"/>
    </location>
</feature>
<dbReference type="OrthoDB" id="9936560at2759"/>
<feature type="region of interest" description="Disordered" evidence="3">
    <location>
        <begin position="283"/>
        <end position="405"/>
    </location>
</feature>
<dbReference type="Gene3D" id="2.130.10.10">
    <property type="entry name" value="YVTN repeat-like/Quinoprotein amine dehydrogenase"/>
    <property type="match status" value="1"/>
</dbReference>
<evidence type="ECO:0000313" key="6">
    <source>
        <dbReference type="Proteomes" id="UP000727407"/>
    </source>
</evidence>
<dbReference type="AlphaFoldDB" id="A0A8J4TIU6"/>
<feature type="domain" description="Carrier" evidence="4">
    <location>
        <begin position="1197"/>
        <end position="1246"/>
    </location>
</feature>
<dbReference type="InterPro" id="IPR042417">
    <property type="entry name" value="PALB2"/>
</dbReference>
<dbReference type="GO" id="GO:0003677">
    <property type="term" value="F:DNA binding"/>
    <property type="evidence" value="ECO:0007669"/>
    <property type="project" value="InterPro"/>
</dbReference>
<sequence length="1246" mass="137987">MSELIRRAERRDAVRKHVQNTLLAQNSLLHVNTSAILDQSLPSTTEQLSNQNVPSDATKVRFHLPDASLFSTLTCKRSPTRAHRLRSKRSLLRLRVRERESDTEGSQKETREGTEDGWREENGETESECVCEAKEEDIKRGGTEEERKQDRENTEKTEMLKEKEEKLTSVNLESAAERSPSNEPPLMKLLDVNDSPPDPSALRNSPSSSFHSSPSDHSNPSNETSSQSCPEPVNQAEKTPGNTDYITSCTLIEGLPFPVEYYVRTTRRMASAHSPVDLNAVIQSQLSNGRGRRRSNRGRLTSQPSSGKPQEDRVPKKRGPRGRRGRRRARGSDSSGQSESLHQSPSSPQTQELIPSSKPSSDAAPDSQFHLSWQRSPESGVYPIFRKRRGRPRGSHSQSPANINDSSHLLLSLPSLTRALRTRDFRHLRGLLMTFDVQDFHLPDDEFGQLKLERLCSSCSNTESFTYSACFRKIGRANNPESGPDEKQKIPLSPLAHSTSLDSSLPLTFTSQTWAEPGNAKQSEREIVSQTLDMTPEPAGLLHGSITNQSETQHDRAERTEPDAPHTHSASRSVVLNLSMSLTSHTQPHHHPSLISLGPSPDVLDASASSELTPFLLGSGQDVVLRQSEEEEVKNRTPEHVYDEIRTDTVSCNAQTRARDVSEHAYSRTCSADVYKTEVKVPETATDVMITADVERQGSDFTDEERVTPVNSSPRQGGADVPEIIKQVLVGSETENQQHTVHPCPQNDPVPPQNDPAPPQKKHPTRKGSPLPESSPSLFENSSLLPNNPLLSHNAPPLSKNTPPLSQNDPSPSHHGRPGETPHTDELYAVSEMDFNSQTLTSRTSPHGDNDRMLNDMTSSLPILTANQREDDDATLVKTGRTHTGESQIQHVDLLSCGSLRKTHTLKALDGGCVLDVCVVRWSSDDWCVCVAGEWNVCVWKQEAGSQQWSLLYTWTFTQSVISLQGIPDSSALLCVCLGRLEITEARVLCCPSTDGEFSQTDLCKGALQAVLAVSDRRVACCSAPGPQQNLEVFTLTQDGRMGESLSLVSGHQTVQTLVLVESERDALIGWTEHNSLLIWRVCVCVCMCVCVCVFRASQEHEIRPAAPDYSPGGERFHGNLSERILAQGCCVCVTAAGEWVPGRTWFYTFHSGRLKSTDGGISDPAHHQHPISLHRAVSGGNQQWRHYGDLPPLTLDSIKDRVLYVLKLYDKINPEQLQVTSHFMKDLGLDSLDQVEIIMAMEDEF</sequence>
<feature type="region of interest" description="Disordered" evidence="3">
    <location>
        <begin position="96"/>
        <end position="248"/>
    </location>
</feature>
<feature type="compositionally biased region" description="Low complexity" evidence="3">
    <location>
        <begin position="355"/>
        <end position="367"/>
    </location>
</feature>
<dbReference type="InterPro" id="IPR015943">
    <property type="entry name" value="WD40/YVTN_repeat-like_dom_sf"/>
</dbReference>
<proteinExistence type="predicted"/>
<gene>
    <name evidence="5" type="ORF">DAT39_018883</name>
</gene>
<feature type="compositionally biased region" description="Polar residues" evidence="3">
    <location>
        <begin position="332"/>
        <end position="354"/>
    </location>
</feature>
<keyword evidence="6" id="KW-1185">Reference proteome</keyword>
<protein>
    <submittedName>
        <fullName evidence="5">Partner and localizer of BRCA2</fullName>
    </submittedName>
</protein>
<dbReference type="SUPFAM" id="SSF47336">
    <property type="entry name" value="ACP-like"/>
    <property type="match status" value="1"/>
</dbReference>
<keyword evidence="1" id="KW-0596">Phosphopantetheine</keyword>
<reference evidence="5" key="1">
    <citation type="submission" date="2020-07" db="EMBL/GenBank/DDBJ databases">
        <title>Clarias magur genome sequencing, assembly and annotation.</title>
        <authorList>
            <person name="Kushwaha B."/>
            <person name="Kumar R."/>
            <person name="Das P."/>
            <person name="Joshi C.G."/>
            <person name="Kumar D."/>
            <person name="Nagpure N.S."/>
            <person name="Pandey M."/>
            <person name="Agarwal S."/>
            <person name="Srivastava S."/>
            <person name="Singh M."/>
            <person name="Sahoo L."/>
            <person name="Jayasankar P."/>
            <person name="Meher P.K."/>
            <person name="Koringa P.G."/>
            <person name="Iquebal M.A."/>
            <person name="Das S.P."/>
            <person name="Bit A."/>
            <person name="Patnaik S."/>
            <person name="Patel N."/>
            <person name="Shah T.M."/>
            <person name="Hinsu A."/>
            <person name="Jena J.K."/>
        </authorList>
    </citation>
    <scope>NUCLEOTIDE SEQUENCE</scope>
    <source>
        <strain evidence="5">CIFAMagur01</strain>
        <tissue evidence="5">Testis</tissue>
    </source>
</reference>
<feature type="compositionally biased region" description="Low complexity" evidence="3">
    <location>
        <begin position="769"/>
        <end position="799"/>
    </location>
</feature>
<dbReference type="EMBL" id="QNUK01000588">
    <property type="protein sequence ID" value="KAF5891403.1"/>
    <property type="molecule type" value="Genomic_DNA"/>
</dbReference>
<dbReference type="InterPro" id="IPR006162">
    <property type="entry name" value="Ppantetheine_attach_site"/>
</dbReference>
<feature type="region of interest" description="Disordered" evidence="3">
    <location>
        <begin position="694"/>
        <end position="721"/>
    </location>
</feature>
<dbReference type="PANTHER" id="PTHR14662:SF2">
    <property type="entry name" value="PARTNER AND LOCALIZER OF BRCA2"/>
    <property type="match status" value="1"/>
</dbReference>
<dbReference type="InterPro" id="IPR036322">
    <property type="entry name" value="WD40_repeat_dom_sf"/>
</dbReference>
<keyword evidence="2" id="KW-0597">Phosphoprotein</keyword>
<feature type="compositionally biased region" description="Polar residues" evidence="3">
    <location>
        <begin position="395"/>
        <end position="405"/>
    </location>
</feature>
<feature type="compositionally biased region" description="Low complexity" evidence="3">
    <location>
        <begin position="204"/>
        <end position="222"/>
    </location>
</feature>
<evidence type="ECO:0000256" key="2">
    <source>
        <dbReference type="ARBA" id="ARBA00022553"/>
    </source>
</evidence>
<feature type="non-terminal residue" evidence="5">
    <location>
        <position position="1246"/>
    </location>
</feature>
<dbReference type="InterPro" id="IPR031920">
    <property type="entry name" value="PALB2_WD40"/>
</dbReference>
<feature type="compositionally biased region" description="Polar residues" evidence="3">
    <location>
        <begin position="236"/>
        <end position="248"/>
    </location>
</feature>
<dbReference type="Gene3D" id="1.10.1200.10">
    <property type="entry name" value="ACP-like"/>
    <property type="match status" value="1"/>
</dbReference>
<dbReference type="Pfam" id="PF00550">
    <property type="entry name" value="PP-binding"/>
    <property type="match status" value="1"/>
</dbReference>
<dbReference type="SUPFAM" id="SSF50978">
    <property type="entry name" value="WD40 repeat-like"/>
    <property type="match status" value="1"/>
</dbReference>
<organism evidence="5 6">
    <name type="scientific">Clarias magur</name>
    <name type="common">Asian catfish</name>
    <name type="synonym">Macropteronotus magur</name>
    <dbReference type="NCBI Taxonomy" id="1594786"/>
    <lineage>
        <taxon>Eukaryota</taxon>
        <taxon>Metazoa</taxon>
        <taxon>Chordata</taxon>
        <taxon>Craniata</taxon>
        <taxon>Vertebrata</taxon>
        <taxon>Euteleostomi</taxon>
        <taxon>Actinopterygii</taxon>
        <taxon>Neopterygii</taxon>
        <taxon>Teleostei</taxon>
        <taxon>Ostariophysi</taxon>
        <taxon>Siluriformes</taxon>
        <taxon>Clariidae</taxon>
        <taxon>Clarias</taxon>
    </lineage>
</organism>
<dbReference type="GO" id="GO:0000724">
    <property type="term" value="P:double-strand break repair via homologous recombination"/>
    <property type="evidence" value="ECO:0007669"/>
    <property type="project" value="InterPro"/>
</dbReference>
<feature type="compositionally biased region" description="Basic residues" evidence="3">
    <location>
        <begin position="385"/>
        <end position="394"/>
    </location>
</feature>
<evidence type="ECO:0000313" key="5">
    <source>
        <dbReference type="EMBL" id="KAF5891403.1"/>
    </source>
</evidence>
<dbReference type="Pfam" id="PF16756">
    <property type="entry name" value="PALB2_WD40"/>
    <property type="match status" value="1"/>
</dbReference>
<dbReference type="PANTHER" id="PTHR14662">
    <property type="entry name" value="PARTNER AND LOCALIZER OF BRCA2"/>
    <property type="match status" value="1"/>
</dbReference>
<feature type="region of interest" description="Disordered" evidence="3">
    <location>
        <begin position="535"/>
        <end position="570"/>
    </location>
</feature>
<dbReference type="GO" id="GO:0005654">
    <property type="term" value="C:nucleoplasm"/>
    <property type="evidence" value="ECO:0007669"/>
    <property type="project" value="TreeGrafter"/>
</dbReference>
<comment type="caution">
    <text evidence="5">The sequence shown here is derived from an EMBL/GenBank/DDBJ whole genome shotgun (WGS) entry which is preliminary data.</text>
</comment>
<feature type="compositionally biased region" description="Basic residues" evidence="3">
    <location>
        <begin position="315"/>
        <end position="329"/>
    </location>
</feature>
<feature type="compositionally biased region" description="Polar residues" evidence="3">
    <location>
        <begin position="800"/>
        <end position="811"/>
    </location>
</feature>
<accession>A0A8J4TIU6</accession>
<dbReference type="Proteomes" id="UP000727407">
    <property type="component" value="Unassembled WGS sequence"/>
</dbReference>
<dbReference type="PROSITE" id="PS00012">
    <property type="entry name" value="PHOSPHOPANTETHEINE"/>
    <property type="match status" value="1"/>
</dbReference>
<evidence type="ECO:0000259" key="4">
    <source>
        <dbReference type="PROSITE" id="PS50075"/>
    </source>
</evidence>
<feature type="region of interest" description="Disordered" evidence="3">
    <location>
        <begin position="733"/>
        <end position="824"/>
    </location>
</feature>
<dbReference type="PROSITE" id="PS50075">
    <property type="entry name" value="CARRIER"/>
    <property type="match status" value="1"/>
</dbReference>
<feature type="compositionally biased region" description="Basic and acidic residues" evidence="3">
    <location>
        <begin position="96"/>
        <end position="122"/>
    </location>
</feature>
<evidence type="ECO:0000256" key="1">
    <source>
        <dbReference type="ARBA" id="ARBA00022450"/>
    </source>
</evidence>
<dbReference type="InterPro" id="IPR009081">
    <property type="entry name" value="PP-bd_ACP"/>
</dbReference>